<keyword evidence="2" id="KW-1185">Reference proteome</keyword>
<evidence type="ECO:0000313" key="2">
    <source>
        <dbReference type="Proteomes" id="UP001156666"/>
    </source>
</evidence>
<gene>
    <name evidence="1" type="ORF">GCM10007940_40250</name>
</gene>
<accession>A0AA37WHI8</accession>
<evidence type="ECO:0000313" key="1">
    <source>
        <dbReference type="EMBL" id="GLR19409.1"/>
    </source>
</evidence>
<proteinExistence type="predicted"/>
<reference evidence="1" key="2">
    <citation type="submission" date="2023-01" db="EMBL/GenBank/DDBJ databases">
        <title>Draft genome sequence of Portibacter lacus strain NBRC 108769.</title>
        <authorList>
            <person name="Sun Q."/>
            <person name="Mori K."/>
        </authorList>
    </citation>
    <scope>NUCLEOTIDE SEQUENCE</scope>
    <source>
        <strain evidence="1">NBRC 108769</strain>
    </source>
</reference>
<reference evidence="1" key="1">
    <citation type="journal article" date="2014" name="Int. J. Syst. Evol. Microbiol.">
        <title>Complete genome sequence of Corynebacterium casei LMG S-19264T (=DSM 44701T), isolated from a smear-ripened cheese.</title>
        <authorList>
            <consortium name="US DOE Joint Genome Institute (JGI-PGF)"/>
            <person name="Walter F."/>
            <person name="Albersmeier A."/>
            <person name="Kalinowski J."/>
            <person name="Ruckert C."/>
        </authorList>
    </citation>
    <scope>NUCLEOTIDE SEQUENCE</scope>
    <source>
        <strain evidence="1">NBRC 108769</strain>
    </source>
</reference>
<protein>
    <submittedName>
        <fullName evidence="1">Uncharacterized protein</fullName>
    </submittedName>
</protein>
<dbReference type="AlphaFoldDB" id="A0AA37WHI8"/>
<name>A0AA37WHI8_9BACT</name>
<comment type="caution">
    <text evidence="1">The sequence shown here is derived from an EMBL/GenBank/DDBJ whole genome shotgun (WGS) entry which is preliminary data.</text>
</comment>
<dbReference type="EMBL" id="BSOH01000027">
    <property type="protein sequence ID" value="GLR19409.1"/>
    <property type="molecule type" value="Genomic_DNA"/>
</dbReference>
<organism evidence="1 2">
    <name type="scientific">Portibacter lacus</name>
    <dbReference type="NCBI Taxonomy" id="1099794"/>
    <lineage>
        <taxon>Bacteria</taxon>
        <taxon>Pseudomonadati</taxon>
        <taxon>Bacteroidota</taxon>
        <taxon>Saprospiria</taxon>
        <taxon>Saprospirales</taxon>
        <taxon>Haliscomenobacteraceae</taxon>
        <taxon>Portibacter</taxon>
    </lineage>
</organism>
<dbReference type="Proteomes" id="UP001156666">
    <property type="component" value="Unassembled WGS sequence"/>
</dbReference>
<sequence length="58" mass="6652">MLFFILDISNHFFFSGNTTPIKCIKKLESINENLDLQFSKKSGTLFNNETKIKGHLTS</sequence>